<dbReference type="AlphaFoldDB" id="A0A9D4FMB5"/>
<accession>A0A9D4FMB5</accession>
<name>A0A9D4FMB5_DREPO</name>
<evidence type="ECO:0000313" key="1">
    <source>
        <dbReference type="EMBL" id="KAH3800219.1"/>
    </source>
</evidence>
<gene>
    <name evidence="1" type="ORF">DPMN_153849</name>
</gene>
<keyword evidence="2" id="KW-1185">Reference proteome</keyword>
<comment type="caution">
    <text evidence="1">The sequence shown here is derived from an EMBL/GenBank/DDBJ whole genome shotgun (WGS) entry which is preliminary data.</text>
</comment>
<reference evidence="1" key="2">
    <citation type="submission" date="2020-11" db="EMBL/GenBank/DDBJ databases">
        <authorList>
            <person name="McCartney M.A."/>
            <person name="Auch B."/>
            <person name="Kono T."/>
            <person name="Mallez S."/>
            <person name="Becker A."/>
            <person name="Gohl D.M."/>
            <person name="Silverstein K.A.T."/>
            <person name="Koren S."/>
            <person name="Bechman K.B."/>
            <person name="Herman A."/>
            <person name="Abrahante J.E."/>
            <person name="Garbe J."/>
        </authorList>
    </citation>
    <scope>NUCLEOTIDE SEQUENCE</scope>
    <source>
        <strain evidence="1">Duluth1</strain>
        <tissue evidence="1">Whole animal</tissue>
    </source>
</reference>
<organism evidence="1 2">
    <name type="scientific">Dreissena polymorpha</name>
    <name type="common">Zebra mussel</name>
    <name type="synonym">Mytilus polymorpha</name>
    <dbReference type="NCBI Taxonomy" id="45954"/>
    <lineage>
        <taxon>Eukaryota</taxon>
        <taxon>Metazoa</taxon>
        <taxon>Spiralia</taxon>
        <taxon>Lophotrochozoa</taxon>
        <taxon>Mollusca</taxon>
        <taxon>Bivalvia</taxon>
        <taxon>Autobranchia</taxon>
        <taxon>Heteroconchia</taxon>
        <taxon>Euheterodonta</taxon>
        <taxon>Imparidentia</taxon>
        <taxon>Neoheterodontei</taxon>
        <taxon>Myida</taxon>
        <taxon>Dreissenoidea</taxon>
        <taxon>Dreissenidae</taxon>
        <taxon>Dreissena</taxon>
    </lineage>
</organism>
<sequence length="113" mass="12968">MYLIFYIYALRFDRNALDKKRAEARGPDIVYSPCRHIPAAPEDLGTWPEEIHLNYTFSGDVHELPDPSWSKVELHGNGHVTIGAHVYVTITLFDRHGRKRRTGGDVVSFCFTH</sequence>
<protein>
    <submittedName>
        <fullName evidence="1">Uncharacterized protein</fullName>
    </submittedName>
</protein>
<dbReference type="EMBL" id="JAIWYP010000007">
    <property type="protein sequence ID" value="KAH3800219.1"/>
    <property type="molecule type" value="Genomic_DNA"/>
</dbReference>
<proteinExistence type="predicted"/>
<evidence type="ECO:0000313" key="2">
    <source>
        <dbReference type="Proteomes" id="UP000828390"/>
    </source>
</evidence>
<reference evidence="1" key="1">
    <citation type="journal article" date="2019" name="bioRxiv">
        <title>The Genome of the Zebra Mussel, Dreissena polymorpha: A Resource for Invasive Species Research.</title>
        <authorList>
            <person name="McCartney M.A."/>
            <person name="Auch B."/>
            <person name="Kono T."/>
            <person name="Mallez S."/>
            <person name="Zhang Y."/>
            <person name="Obille A."/>
            <person name="Becker A."/>
            <person name="Abrahante J.E."/>
            <person name="Garbe J."/>
            <person name="Badalamenti J.P."/>
            <person name="Herman A."/>
            <person name="Mangelson H."/>
            <person name="Liachko I."/>
            <person name="Sullivan S."/>
            <person name="Sone E.D."/>
            <person name="Koren S."/>
            <person name="Silverstein K.A.T."/>
            <person name="Beckman K.B."/>
            <person name="Gohl D.M."/>
        </authorList>
    </citation>
    <scope>NUCLEOTIDE SEQUENCE</scope>
    <source>
        <strain evidence="1">Duluth1</strain>
        <tissue evidence="1">Whole animal</tissue>
    </source>
</reference>
<dbReference type="Proteomes" id="UP000828390">
    <property type="component" value="Unassembled WGS sequence"/>
</dbReference>